<organism evidence="1 2">
    <name type="scientific">Parascedosporium putredinis</name>
    <dbReference type="NCBI Taxonomy" id="1442378"/>
    <lineage>
        <taxon>Eukaryota</taxon>
        <taxon>Fungi</taxon>
        <taxon>Dikarya</taxon>
        <taxon>Ascomycota</taxon>
        <taxon>Pezizomycotina</taxon>
        <taxon>Sordariomycetes</taxon>
        <taxon>Hypocreomycetidae</taxon>
        <taxon>Microascales</taxon>
        <taxon>Microascaceae</taxon>
        <taxon>Parascedosporium</taxon>
    </lineage>
</organism>
<protein>
    <submittedName>
        <fullName evidence="1">Uncharacterized protein</fullName>
    </submittedName>
</protein>
<keyword evidence="2" id="KW-1185">Reference proteome</keyword>
<dbReference type="AlphaFoldDB" id="A0A9P1MBU6"/>
<evidence type="ECO:0000313" key="2">
    <source>
        <dbReference type="Proteomes" id="UP000838763"/>
    </source>
</evidence>
<name>A0A9P1MBU6_9PEZI</name>
<reference evidence="1" key="1">
    <citation type="submission" date="2022-11" db="EMBL/GenBank/DDBJ databases">
        <authorList>
            <person name="Scott C."/>
            <person name="Bruce N."/>
        </authorList>
    </citation>
    <scope>NUCLEOTIDE SEQUENCE</scope>
</reference>
<dbReference type="Proteomes" id="UP000838763">
    <property type="component" value="Unassembled WGS sequence"/>
</dbReference>
<evidence type="ECO:0000313" key="1">
    <source>
        <dbReference type="EMBL" id="CAI4215951.1"/>
    </source>
</evidence>
<gene>
    <name evidence="1" type="ORF">PPNO1_LOCUS5624</name>
</gene>
<sequence>MATAWIQKNNREVIMLNQYVKRWIKEKLARSSVDEADSVLVNAYKLATQLNNGLRQVHKTVKFWFERSLQFQ</sequence>
<dbReference type="EMBL" id="CALLCH030000013">
    <property type="protein sequence ID" value="CAI4215951.1"/>
    <property type="molecule type" value="Genomic_DNA"/>
</dbReference>
<proteinExistence type="predicted"/>
<accession>A0A9P1MBU6</accession>
<comment type="caution">
    <text evidence="1">The sequence shown here is derived from an EMBL/GenBank/DDBJ whole genome shotgun (WGS) entry which is preliminary data.</text>
</comment>